<feature type="domain" description="CNNM transmembrane" evidence="3">
    <location>
        <begin position="63"/>
        <end position="265"/>
    </location>
</feature>
<accession>A0AAV4FU95</accession>
<dbReference type="Pfam" id="PF01595">
    <property type="entry name" value="CNNM"/>
    <property type="match status" value="1"/>
</dbReference>
<evidence type="ECO:0000259" key="3">
    <source>
        <dbReference type="PROSITE" id="PS51846"/>
    </source>
</evidence>
<organism evidence="4 5">
    <name type="scientific">Elysia marginata</name>
    <dbReference type="NCBI Taxonomy" id="1093978"/>
    <lineage>
        <taxon>Eukaryota</taxon>
        <taxon>Metazoa</taxon>
        <taxon>Spiralia</taxon>
        <taxon>Lophotrochozoa</taxon>
        <taxon>Mollusca</taxon>
        <taxon>Gastropoda</taxon>
        <taxon>Heterobranchia</taxon>
        <taxon>Euthyneura</taxon>
        <taxon>Panpulmonata</taxon>
        <taxon>Sacoglossa</taxon>
        <taxon>Placobranchoidea</taxon>
        <taxon>Plakobranchidae</taxon>
        <taxon>Elysia</taxon>
    </lineage>
</organism>
<sequence length="287" mass="31138">MIFGGKKRPTIHRKSLREHKRRQSFINALTGSIVLLKQRAVNSAASDNAYQTDYDSPGAGQHDSRGVFMDVLILIALILLNGVFAMSEIALVSSRKSRLQKLADKGDAGAASAIRLGEEPTRFLSTVQIGITVIGLLNGIYGEAALAAPLAEYLVTFDISSKTASAASTVIVVIAITYLSIVVGELVPKRLAQLNPELFARLMARPLSLLALLSKPFVSLLAWSTDLLLRLLGKRGGESEENIIEEDIIALMAEGSRSGVIEAQERDMVRNVFHLDDRNVSSLMTPR</sequence>
<dbReference type="AlphaFoldDB" id="A0AAV4FU95"/>
<dbReference type="GO" id="GO:0016020">
    <property type="term" value="C:membrane"/>
    <property type="evidence" value="ECO:0007669"/>
    <property type="project" value="UniProtKB-UniRule"/>
</dbReference>
<gene>
    <name evidence="4" type="ORF">ElyMa_003959200</name>
</gene>
<dbReference type="PANTHER" id="PTHR43099:SF2">
    <property type="entry name" value="UPF0053 PROTEIN YRKA"/>
    <property type="match status" value="1"/>
</dbReference>
<keyword evidence="5" id="KW-1185">Reference proteome</keyword>
<feature type="transmembrane region" description="Helical" evidence="2">
    <location>
        <begin position="166"/>
        <end position="187"/>
    </location>
</feature>
<protein>
    <submittedName>
        <fullName evidence="4">Membrane protein</fullName>
    </submittedName>
</protein>
<dbReference type="Proteomes" id="UP000762676">
    <property type="component" value="Unassembled WGS sequence"/>
</dbReference>
<evidence type="ECO:0000256" key="2">
    <source>
        <dbReference type="SAM" id="Phobius"/>
    </source>
</evidence>
<keyword evidence="1 2" id="KW-0812">Transmembrane</keyword>
<evidence type="ECO:0000313" key="4">
    <source>
        <dbReference type="EMBL" id="GFR77063.1"/>
    </source>
</evidence>
<evidence type="ECO:0000313" key="5">
    <source>
        <dbReference type="Proteomes" id="UP000762676"/>
    </source>
</evidence>
<reference evidence="4 5" key="1">
    <citation type="journal article" date="2021" name="Elife">
        <title>Chloroplast acquisition without the gene transfer in kleptoplastic sea slugs, Plakobranchus ocellatus.</title>
        <authorList>
            <person name="Maeda T."/>
            <person name="Takahashi S."/>
            <person name="Yoshida T."/>
            <person name="Shimamura S."/>
            <person name="Takaki Y."/>
            <person name="Nagai Y."/>
            <person name="Toyoda A."/>
            <person name="Suzuki Y."/>
            <person name="Arimoto A."/>
            <person name="Ishii H."/>
            <person name="Satoh N."/>
            <person name="Nishiyama T."/>
            <person name="Hasebe M."/>
            <person name="Maruyama T."/>
            <person name="Minagawa J."/>
            <person name="Obokata J."/>
            <person name="Shigenobu S."/>
        </authorList>
    </citation>
    <scope>NUCLEOTIDE SEQUENCE [LARGE SCALE GENOMIC DNA]</scope>
</reference>
<dbReference type="Gene3D" id="3.10.580.10">
    <property type="entry name" value="CBS-domain"/>
    <property type="match status" value="1"/>
</dbReference>
<proteinExistence type="predicted"/>
<dbReference type="InterPro" id="IPR051676">
    <property type="entry name" value="UPF0053_domain"/>
</dbReference>
<dbReference type="EMBL" id="BMAT01008053">
    <property type="protein sequence ID" value="GFR77063.1"/>
    <property type="molecule type" value="Genomic_DNA"/>
</dbReference>
<keyword evidence="1 2" id="KW-0472">Membrane</keyword>
<comment type="caution">
    <text evidence="4">The sequence shown here is derived from an EMBL/GenBank/DDBJ whole genome shotgun (WGS) entry which is preliminary data.</text>
</comment>
<feature type="transmembrane region" description="Helical" evidence="2">
    <location>
        <begin position="67"/>
        <end position="92"/>
    </location>
</feature>
<dbReference type="PROSITE" id="PS51846">
    <property type="entry name" value="CNNM"/>
    <property type="match status" value="1"/>
</dbReference>
<keyword evidence="1 2" id="KW-1133">Transmembrane helix</keyword>
<dbReference type="InterPro" id="IPR046342">
    <property type="entry name" value="CBS_dom_sf"/>
</dbReference>
<dbReference type="InterPro" id="IPR002550">
    <property type="entry name" value="CNNM"/>
</dbReference>
<feature type="non-terminal residue" evidence="4">
    <location>
        <position position="287"/>
    </location>
</feature>
<dbReference type="PANTHER" id="PTHR43099">
    <property type="entry name" value="UPF0053 PROTEIN YRKA"/>
    <property type="match status" value="1"/>
</dbReference>
<evidence type="ECO:0000256" key="1">
    <source>
        <dbReference type="PROSITE-ProRule" id="PRU01193"/>
    </source>
</evidence>
<name>A0AAV4FU95_9GAST</name>